<evidence type="ECO:0000313" key="5">
    <source>
        <dbReference type="EMBL" id="CAL5134008.1"/>
    </source>
</evidence>
<dbReference type="CDD" id="cd00155">
    <property type="entry name" value="RasGEF"/>
    <property type="match status" value="1"/>
</dbReference>
<accession>A0AAV2TFP7</accession>
<feature type="domain" description="Ras-GEF" evidence="4">
    <location>
        <begin position="1161"/>
        <end position="1393"/>
    </location>
</feature>
<dbReference type="InterPro" id="IPR023578">
    <property type="entry name" value="Ras_GEF_dom_sf"/>
</dbReference>
<feature type="compositionally biased region" description="Basic and acidic residues" evidence="3">
    <location>
        <begin position="357"/>
        <end position="395"/>
    </location>
</feature>
<name>A0AAV2TFP7_CALDB</name>
<evidence type="ECO:0000256" key="2">
    <source>
        <dbReference type="PROSITE-ProRule" id="PRU00168"/>
    </source>
</evidence>
<reference evidence="5" key="1">
    <citation type="submission" date="2024-06" db="EMBL/GenBank/DDBJ databases">
        <authorList>
            <person name="Liu X."/>
            <person name="Lenzi L."/>
            <person name="Haldenby T S."/>
            <person name="Uol C."/>
        </authorList>
    </citation>
    <scope>NUCLEOTIDE SEQUENCE</scope>
</reference>
<dbReference type="SUPFAM" id="SSF48366">
    <property type="entry name" value="Ras GEF"/>
    <property type="match status" value="1"/>
</dbReference>
<dbReference type="PROSITE" id="PS00720">
    <property type="entry name" value="RASGEF"/>
    <property type="match status" value="1"/>
</dbReference>
<proteinExistence type="predicted"/>
<feature type="compositionally biased region" description="Basic and acidic residues" evidence="3">
    <location>
        <begin position="821"/>
        <end position="836"/>
    </location>
</feature>
<dbReference type="InterPro" id="IPR019804">
    <property type="entry name" value="Ras_G-nucl-exch_fac_CS"/>
</dbReference>
<feature type="region of interest" description="Disordered" evidence="3">
    <location>
        <begin position="356"/>
        <end position="434"/>
    </location>
</feature>
<feature type="region of interest" description="Disordered" evidence="3">
    <location>
        <begin position="821"/>
        <end position="844"/>
    </location>
</feature>
<dbReference type="SMART" id="SM00147">
    <property type="entry name" value="RasGEF"/>
    <property type="match status" value="1"/>
</dbReference>
<dbReference type="PANTHER" id="PTHR23113">
    <property type="entry name" value="GUANINE NUCLEOTIDE EXCHANGE FACTOR"/>
    <property type="match status" value="1"/>
</dbReference>
<evidence type="ECO:0000313" key="6">
    <source>
        <dbReference type="Proteomes" id="UP001497525"/>
    </source>
</evidence>
<feature type="compositionally biased region" description="Polar residues" evidence="3">
    <location>
        <begin position="1043"/>
        <end position="1060"/>
    </location>
</feature>
<feature type="compositionally biased region" description="Basic and acidic residues" evidence="3">
    <location>
        <begin position="118"/>
        <end position="131"/>
    </location>
</feature>
<dbReference type="GO" id="GO:0005085">
    <property type="term" value="F:guanyl-nucleotide exchange factor activity"/>
    <property type="evidence" value="ECO:0007669"/>
    <property type="project" value="UniProtKB-KW"/>
</dbReference>
<protein>
    <recommendedName>
        <fullName evidence="4">Ras-GEF domain-containing protein</fullName>
    </recommendedName>
</protein>
<organism evidence="5 6">
    <name type="scientific">Calicophoron daubneyi</name>
    <name type="common">Rumen fluke</name>
    <name type="synonym">Paramphistomum daubneyi</name>
    <dbReference type="NCBI Taxonomy" id="300641"/>
    <lineage>
        <taxon>Eukaryota</taxon>
        <taxon>Metazoa</taxon>
        <taxon>Spiralia</taxon>
        <taxon>Lophotrochozoa</taxon>
        <taxon>Platyhelminthes</taxon>
        <taxon>Trematoda</taxon>
        <taxon>Digenea</taxon>
        <taxon>Plagiorchiida</taxon>
        <taxon>Pronocephalata</taxon>
        <taxon>Paramphistomoidea</taxon>
        <taxon>Paramphistomidae</taxon>
        <taxon>Calicophoron</taxon>
    </lineage>
</organism>
<feature type="region of interest" description="Disordered" evidence="3">
    <location>
        <begin position="1034"/>
        <end position="1060"/>
    </location>
</feature>
<dbReference type="GO" id="GO:0007265">
    <property type="term" value="P:Ras protein signal transduction"/>
    <property type="evidence" value="ECO:0007669"/>
    <property type="project" value="TreeGrafter"/>
</dbReference>
<dbReference type="InterPro" id="IPR008937">
    <property type="entry name" value="Ras-like_GEF"/>
</dbReference>
<dbReference type="PROSITE" id="PS50009">
    <property type="entry name" value="RASGEF_CAT"/>
    <property type="match status" value="1"/>
</dbReference>
<feature type="region of interest" description="Disordered" evidence="3">
    <location>
        <begin position="696"/>
        <end position="778"/>
    </location>
</feature>
<gene>
    <name evidence="5" type="ORF">CDAUBV1_LOCUS7223</name>
</gene>
<feature type="compositionally biased region" description="Low complexity" evidence="3">
    <location>
        <begin position="401"/>
        <end position="422"/>
    </location>
</feature>
<dbReference type="Pfam" id="PF00618">
    <property type="entry name" value="RasGEF_N"/>
    <property type="match status" value="1"/>
</dbReference>
<feature type="compositionally biased region" description="Low complexity" evidence="3">
    <location>
        <begin position="208"/>
        <end position="224"/>
    </location>
</feature>
<feature type="region of interest" description="Disordered" evidence="3">
    <location>
        <begin position="83"/>
        <end position="232"/>
    </location>
</feature>
<dbReference type="InterPro" id="IPR000651">
    <property type="entry name" value="Ras-like_Gua-exchang_fac_N"/>
</dbReference>
<dbReference type="Proteomes" id="UP001497525">
    <property type="component" value="Unassembled WGS sequence"/>
</dbReference>
<dbReference type="InterPro" id="IPR036964">
    <property type="entry name" value="RASGEF_cat_dom_sf"/>
</dbReference>
<sequence length="1405" mass="152968">MTQTSYVHQADQPELIRHASVGRLLDRLTDARFLSIDFLNTFLLTYRVFTTGLTVIWALKQVLVNADTENPVDPGSLLTQNMLSGGVGHTNPLEPSFPRESGPARYSDTAATTCRLPVLEERLSRPEESTSKSDILVSEDEDPTGTDSASSDPPKPQVGGVRYENPGDEDTTIPKLSEAATTQPSSPSSSTVYKKYVGVKNRPKRLLTRPLSTSTTPTLLSPGSSSGGSRGDMVCMYRSEIVSEQPQEYGSPEPTQCPRPTPVIDLQTNLKRLSGPDSRTIIRSSLPPSSSPPPLIPRSPVCGGLRDDPPLQLPDLSDLIRRSAFSGRHRTGSESSEQNRSPARLAPLASCEVILDESEHSSSRGESDSARPAEHEPLKDSGRPDRQVQHNDRADQSAGQTNPTPVSVTPSTTTTITTVPRTDYSKNEECPGPEKISEEKLISLEELHQLGGDQDKKIPPSHANDDGDGDGTVVKSLRPVMLNSSLGQSAGQLNVANGKEESTGLNRSWTVLNRPSLKDTTPDPLAHNTSMINLDASNRLLEDYMKQALGTYCIQGSGHFHHDNSPHFSEKHIEDLANGNDSKTETISQCSKSPLILSTITDSLDLATKIFKQGRSQNSVCRTLARNSILTALHCPGALVHLRQNGERQNSGEDGISRLDLNFPSGQLPFGPVYSSPSSPKKLSGANTKIKVTKASFRIGQHTRGSPNSTKSPSKLLEAGGLLRNSFRRRTTNERSGKPSGSGGRNSNGTGANVEDLKSLGDNGYVKDVNGSGQQTDFEFPSDKLLSVDDFTGEKEMDSSRSAMIGNAHRGMEKLVVSHLMPDRSGSDSSTTERTDSLTPRSSYGQLHGAVADCARGSVVSWSGMSTVSKPKRPSVFSCPDAEVASHRPSIPLSNIADAPIMMRARAGAVVTSSRRSRRRSSNTAAAQAFAVATAGSANPLVATGIMGFGPNFGKNHFRYTAGTATAAAANAGIRTRALSPAGNPAIGMARSMIGTAGISNPVANTTTSVGIGYPNSSAASSIRYGSRSSSAVSNGSGSTISTHQLSSVGNNQASQSNLRQQDRHSLIMTTASCLRVLNVVRHWITKFPEDFDGDLELKNEMKSLLEMLVSCSNLQPNDQKAAGQLLRQMVCDQLVQNRIDLEEILTPVQVPSDKNFDTLSALDISEQLTFLDFQIFRSIRSEELLNQSWMKPDKEEKAKHVLLVCKRFNEVSRLVVSEIISRTDLMDRVLCIDKWVAIADICRCMQNYNGVLQICAALVNSSVYRLRRTWERVSKQTKQSIDRLQMLVASDGRFKSMREALHRCDPPCIPYLGMYLTDLSFIEEGALNITESNLVNFCKMRMIAHVIREIQQYHQTPYLITHRREVTDYLLDPTRLLDEEQTYQASLTIEPRQSINRQPSSGCS</sequence>
<dbReference type="Gene3D" id="1.20.870.10">
    <property type="entry name" value="Son of sevenless (SoS) protein Chain: S domain 1"/>
    <property type="match status" value="2"/>
</dbReference>
<evidence type="ECO:0000256" key="1">
    <source>
        <dbReference type="ARBA" id="ARBA00022658"/>
    </source>
</evidence>
<keyword evidence="1 2" id="KW-0344">Guanine-nucleotide releasing factor</keyword>
<evidence type="ECO:0000259" key="4">
    <source>
        <dbReference type="PROSITE" id="PS50009"/>
    </source>
</evidence>
<feature type="region of interest" description="Disordered" evidence="3">
    <location>
        <begin position="452"/>
        <end position="471"/>
    </location>
</feature>
<feature type="compositionally biased region" description="Polar residues" evidence="3">
    <location>
        <begin position="703"/>
        <end position="713"/>
    </location>
</feature>
<evidence type="ECO:0000256" key="3">
    <source>
        <dbReference type="SAM" id="MobiDB-lite"/>
    </source>
</evidence>
<feature type="region of interest" description="Disordered" evidence="3">
    <location>
        <begin position="273"/>
        <end position="315"/>
    </location>
</feature>
<dbReference type="InterPro" id="IPR001895">
    <property type="entry name" value="RASGEF_cat_dom"/>
</dbReference>
<dbReference type="PANTHER" id="PTHR23113:SF99">
    <property type="entry name" value="RASGEF DOMAIN-CONTAINING PROTEIN"/>
    <property type="match status" value="1"/>
</dbReference>
<feature type="compositionally biased region" description="Low complexity" evidence="3">
    <location>
        <begin position="278"/>
        <end position="288"/>
    </location>
</feature>
<dbReference type="Gene3D" id="1.10.840.10">
    <property type="entry name" value="Ras guanine-nucleotide exchange factors catalytic domain"/>
    <property type="match status" value="1"/>
</dbReference>
<feature type="region of interest" description="Disordered" evidence="3">
    <location>
        <begin position="326"/>
        <end position="345"/>
    </location>
</feature>
<comment type="caution">
    <text evidence="5">The sequence shown here is derived from an EMBL/GenBank/DDBJ whole genome shotgun (WGS) entry which is preliminary data.</text>
</comment>
<dbReference type="EMBL" id="CAXLJL010000168">
    <property type="protein sequence ID" value="CAL5134008.1"/>
    <property type="molecule type" value="Genomic_DNA"/>
</dbReference>
<dbReference type="GO" id="GO:0005886">
    <property type="term" value="C:plasma membrane"/>
    <property type="evidence" value="ECO:0007669"/>
    <property type="project" value="TreeGrafter"/>
</dbReference>
<dbReference type="Pfam" id="PF00617">
    <property type="entry name" value="RasGEF"/>
    <property type="match status" value="1"/>
</dbReference>